<accession>A0A3B4AT21</accession>
<protein>
    <submittedName>
        <fullName evidence="4">Uncharacterized protein</fullName>
    </submittedName>
</protein>
<dbReference type="GO" id="GO:0008757">
    <property type="term" value="F:S-adenosylmethionine-dependent methyltransferase activity"/>
    <property type="evidence" value="ECO:0007669"/>
    <property type="project" value="InterPro"/>
</dbReference>
<evidence type="ECO:0000256" key="3">
    <source>
        <dbReference type="ARBA" id="ARBA00022691"/>
    </source>
</evidence>
<reference evidence="4" key="2">
    <citation type="submission" date="2025-09" db="UniProtKB">
        <authorList>
            <consortium name="Ensembl"/>
        </authorList>
    </citation>
    <scope>IDENTIFICATION</scope>
</reference>
<keyword evidence="2" id="KW-0808">Transferase</keyword>
<evidence type="ECO:0000256" key="1">
    <source>
        <dbReference type="ARBA" id="ARBA00022603"/>
    </source>
</evidence>
<sequence>ASGLTVLVYTVIKAQRRTKINIDKVLAGRTGVKFFFPLCGKAVDMKW</sequence>
<evidence type="ECO:0000256" key="2">
    <source>
        <dbReference type="ARBA" id="ARBA00022679"/>
    </source>
</evidence>
<dbReference type="PROSITE" id="PS51585">
    <property type="entry name" value="SAM_MT_TPMT"/>
    <property type="match status" value="1"/>
</dbReference>
<dbReference type="InterPro" id="IPR008854">
    <property type="entry name" value="TPMT"/>
</dbReference>
<dbReference type="GO" id="GO:0032259">
    <property type="term" value="P:methylation"/>
    <property type="evidence" value="ECO:0007669"/>
    <property type="project" value="UniProtKB-KW"/>
</dbReference>
<proteinExistence type="predicted"/>
<name>A0A3B4AT21_9GOBI</name>
<keyword evidence="1" id="KW-0489">Methyltransferase</keyword>
<keyword evidence="3" id="KW-0949">S-adenosyl-L-methionine</keyword>
<evidence type="ECO:0000313" key="4">
    <source>
        <dbReference type="Ensembl" id="ENSPMGP00000019481.1"/>
    </source>
</evidence>
<dbReference type="STRING" id="409849.ENSPMGP00000019481"/>
<evidence type="ECO:0000313" key="5">
    <source>
        <dbReference type="Proteomes" id="UP000261520"/>
    </source>
</evidence>
<reference evidence="4" key="1">
    <citation type="submission" date="2025-08" db="UniProtKB">
        <authorList>
            <consortium name="Ensembl"/>
        </authorList>
    </citation>
    <scope>IDENTIFICATION</scope>
</reference>
<dbReference type="Ensembl" id="ENSPMGT00000020764.1">
    <property type="protein sequence ID" value="ENSPMGP00000019481.1"/>
    <property type="gene ID" value="ENSPMGG00000015822.1"/>
</dbReference>
<dbReference type="AlphaFoldDB" id="A0A3B4AT21"/>
<keyword evidence="5" id="KW-1185">Reference proteome</keyword>
<organism evidence="4 5">
    <name type="scientific">Periophthalmus magnuspinnatus</name>
    <dbReference type="NCBI Taxonomy" id="409849"/>
    <lineage>
        <taxon>Eukaryota</taxon>
        <taxon>Metazoa</taxon>
        <taxon>Chordata</taxon>
        <taxon>Craniata</taxon>
        <taxon>Vertebrata</taxon>
        <taxon>Euteleostomi</taxon>
        <taxon>Actinopterygii</taxon>
        <taxon>Neopterygii</taxon>
        <taxon>Teleostei</taxon>
        <taxon>Neoteleostei</taxon>
        <taxon>Acanthomorphata</taxon>
        <taxon>Gobiaria</taxon>
        <taxon>Gobiiformes</taxon>
        <taxon>Gobioidei</taxon>
        <taxon>Gobiidae</taxon>
        <taxon>Oxudercinae</taxon>
        <taxon>Periophthalmus</taxon>
    </lineage>
</organism>
<dbReference type="Proteomes" id="UP000261520">
    <property type="component" value="Unplaced"/>
</dbReference>